<dbReference type="EMBL" id="LWDF02000020">
    <property type="protein sequence ID" value="KAE8260022.1"/>
    <property type="molecule type" value="Genomic_DNA"/>
</dbReference>
<organism evidence="3 4">
    <name type="scientific">Tilletia indica</name>
    <dbReference type="NCBI Taxonomy" id="43049"/>
    <lineage>
        <taxon>Eukaryota</taxon>
        <taxon>Fungi</taxon>
        <taxon>Dikarya</taxon>
        <taxon>Basidiomycota</taxon>
        <taxon>Ustilaginomycotina</taxon>
        <taxon>Exobasidiomycetes</taxon>
        <taxon>Tilletiales</taxon>
        <taxon>Tilletiaceae</taxon>
        <taxon>Tilletia</taxon>
    </lineage>
</organism>
<keyword evidence="4" id="KW-1185">Reference proteome</keyword>
<dbReference type="GO" id="GO:0050664">
    <property type="term" value="F:oxidoreductase activity, acting on NAD(P)H, oxygen as acceptor"/>
    <property type="evidence" value="ECO:0007669"/>
    <property type="project" value="TreeGrafter"/>
</dbReference>
<sequence length="276" mass="29814">MSSRGPTVFITGGAGHIGRAIAREWITRHAQAIVISDIDQQSLDAAVSELTEAAASSSTPTRIKGIKADASVWSEINDALEQTVAEFGSVEYVFANAGAVKNVSIDLSEPSEPSEEWYSLFNSHFKTTLNTIHAAIPRLAKSNGPDKLLVVTSSASSFSRFSFNPPYGIAKTAINQIVLNYTELLPAGVRMTAFAPNWVLTPQIAPLAPLLAGPKTIEETIKAFFSHVDDPTTNGIVTVHEPEGGLHNVEPYYVNRSDSSIKMAHIIEGIRKQQQQ</sequence>
<accession>A0A177TJR8</accession>
<keyword evidence="2" id="KW-0560">Oxidoreductase</keyword>
<name>A0A177TJR8_9BASI</name>
<dbReference type="PANTHER" id="PTHR43008:SF4">
    <property type="entry name" value="CHAIN DEHYDROGENASE, PUTATIVE (AFU_ORTHOLOGUE AFUA_4G08710)-RELATED"/>
    <property type="match status" value="1"/>
</dbReference>
<dbReference type="InterPro" id="IPR002347">
    <property type="entry name" value="SDR_fam"/>
</dbReference>
<dbReference type="GO" id="GO:0016616">
    <property type="term" value="F:oxidoreductase activity, acting on the CH-OH group of donors, NAD or NADP as acceptor"/>
    <property type="evidence" value="ECO:0007669"/>
    <property type="project" value="UniProtKB-ARBA"/>
</dbReference>
<evidence type="ECO:0000313" key="4">
    <source>
        <dbReference type="Proteomes" id="UP000077521"/>
    </source>
</evidence>
<dbReference type="CDD" id="cd05233">
    <property type="entry name" value="SDR_c"/>
    <property type="match status" value="1"/>
</dbReference>
<protein>
    <recommendedName>
        <fullName evidence="5">NAD-dependent epimerase/dehydratase domain-containing protein</fullName>
    </recommendedName>
</protein>
<dbReference type="PRINTS" id="PR00081">
    <property type="entry name" value="GDHRDH"/>
</dbReference>
<evidence type="ECO:0000313" key="3">
    <source>
        <dbReference type="EMBL" id="KAE8260022.1"/>
    </source>
</evidence>
<dbReference type="AlphaFoldDB" id="A0A177TJR8"/>
<evidence type="ECO:0000256" key="1">
    <source>
        <dbReference type="ARBA" id="ARBA00006484"/>
    </source>
</evidence>
<dbReference type="SUPFAM" id="SSF51735">
    <property type="entry name" value="NAD(P)-binding Rossmann-fold domains"/>
    <property type="match status" value="1"/>
</dbReference>
<proteinExistence type="inferred from homology"/>
<dbReference type="PANTHER" id="PTHR43008">
    <property type="entry name" value="BENZIL REDUCTASE"/>
    <property type="match status" value="1"/>
</dbReference>
<dbReference type="Gene3D" id="3.40.50.720">
    <property type="entry name" value="NAD(P)-binding Rossmann-like Domain"/>
    <property type="match status" value="1"/>
</dbReference>
<dbReference type="InterPro" id="IPR036291">
    <property type="entry name" value="NAD(P)-bd_dom_sf"/>
</dbReference>
<evidence type="ECO:0000256" key="2">
    <source>
        <dbReference type="ARBA" id="ARBA00023002"/>
    </source>
</evidence>
<reference evidence="3" key="1">
    <citation type="submission" date="2016-04" db="EMBL/GenBank/DDBJ databases">
        <authorList>
            <person name="Nguyen H.D."/>
            <person name="Samba Siva P."/>
            <person name="Cullis J."/>
            <person name="Levesque C.A."/>
            <person name="Hambleton S."/>
        </authorList>
    </citation>
    <scope>NUCLEOTIDE SEQUENCE</scope>
    <source>
        <strain evidence="3">DAOMC 236416</strain>
    </source>
</reference>
<gene>
    <name evidence="3" type="ORF">A4X13_0g609</name>
</gene>
<dbReference type="Proteomes" id="UP000077521">
    <property type="component" value="Unassembled WGS sequence"/>
</dbReference>
<reference evidence="3" key="2">
    <citation type="journal article" date="2019" name="IMA Fungus">
        <title>Genome sequencing and comparison of five Tilletia species to identify candidate genes for the detection of regulated species infecting wheat.</title>
        <authorList>
            <person name="Nguyen H.D.T."/>
            <person name="Sultana T."/>
            <person name="Kesanakurti P."/>
            <person name="Hambleton S."/>
        </authorList>
    </citation>
    <scope>NUCLEOTIDE SEQUENCE</scope>
    <source>
        <strain evidence="3">DAOMC 236416</strain>
    </source>
</reference>
<dbReference type="Pfam" id="PF00106">
    <property type="entry name" value="adh_short"/>
    <property type="match status" value="1"/>
</dbReference>
<comment type="caution">
    <text evidence="3">The sequence shown here is derived from an EMBL/GenBank/DDBJ whole genome shotgun (WGS) entry which is preliminary data.</text>
</comment>
<comment type="similarity">
    <text evidence="1">Belongs to the short-chain dehydrogenases/reductases (SDR) family.</text>
</comment>
<evidence type="ECO:0008006" key="5">
    <source>
        <dbReference type="Google" id="ProtNLM"/>
    </source>
</evidence>